<dbReference type="SMART" id="SM00382">
    <property type="entry name" value="AAA"/>
    <property type="match status" value="1"/>
</dbReference>
<dbReference type="GO" id="GO:0034040">
    <property type="term" value="F:ATPase-coupled lipid transmembrane transporter activity"/>
    <property type="evidence" value="ECO:0007669"/>
    <property type="project" value="TreeGrafter"/>
</dbReference>
<dbReference type="PROSITE" id="PS50893">
    <property type="entry name" value="ABC_TRANSPORTER_2"/>
    <property type="match status" value="1"/>
</dbReference>
<keyword evidence="6" id="KW-0067">ATP-binding</keyword>
<evidence type="ECO:0000256" key="6">
    <source>
        <dbReference type="ARBA" id="ARBA00022840"/>
    </source>
</evidence>
<gene>
    <name evidence="12" type="ORF">METZ01_LOCUS27799</name>
</gene>
<dbReference type="InterPro" id="IPR003593">
    <property type="entry name" value="AAA+_ATPase"/>
</dbReference>
<feature type="domain" description="ABC transporter" evidence="10">
    <location>
        <begin position="358"/>
        <end position="592"/>
    </location>
</feature>
<evidence type="ECO:0000256" key="1">
    <source>
        <dbReference type="ARBA" id="ARBA00004651"/>
    </source>
</evidence>
<evidence type="ECO:0000256" key="8">
    <source>
        <dbReference type="ARBA" id="ARBA00023136"/>
    </source>
</evidence>
<feature type="transmembrane region" description="Helical" evidence="9">
    <location>
        <begin position="149"/>
        <end position="170"/>
    </location>
</feature>
<dbReference type="InterPro" id="IPR036640">
    <property type="entry name" value="ABC1_TM_sf"/>
</dbReference>
<dbReference type="GO" id="GO:0016887">
    <property type="term" value="F:ATP hydrolysis activity"/>
    <property type="evidence" value="ECO:0007669"/>
    <property type="project" value="InterPro"/>
</dbReference>
<evidence type="ECO:0000256" key="3">
    <source>
        <dbReference type="ARBA" id="ARBA00022475"/>
    </source>
</evidence>
<dbReference type="Gene3D" id="1.20.1560.10">
    <property type="entry name" value="ABC transporter type 1, transmembrane domain"/>
    <property type="match status" value="1"/>
</dbReference>
<keyword evidence="2" id="KW-0813">Transport</keyword>
<dbReference type="Pfam" id="PF00005">
    <property type="entry name" value="ABC_tran"/>
    <property type="match status" value="1"/>
</dbReference>
<sequence>MAKILIDNVILQRPFGETSVAYPPFMNPILNLIDGLDPMGIMLVLTAIYFIMLFTIGSRMGGTGAGLLQGQDAATQAENTVSAGYSAGGGIWGIAEFMVHVRLTQSIANRVRTRLFHQLTHLPMTVLDDQRIGDSVFRVLYDVPEVPDLAYRVTLTPFFMGLGALISLYILQYSYGAVAPELIWIAWFAVPAAFVTTFPFSGALRRTNQNKRAAGSAATNAMEESITQVGAVQSLGASTQVSNRFASFSDQTFLRERYAIAVIIFVASIAGGVFAAAAIYVTILVSDQIIENTMTPGDFAVLLGIYYQISAAAGYYGAIWIKLQETLAAVRRVFFFLDYPSEENRSEGKQLDEIQESVLLEDVGFEYPDGKRALEHINVELPINKLVAIVGPTGAGKTTFAYLIPSLLTPTAGRILIDGIDIRELNVDSLRRHVTYVFQEHVLLSDTVRENLLLANPDATESKLHEALETAGCNEFLDKLPDGIDTVLGRSGDTLSVGQQQRLSIARGLVRDAKILILDEPTAALDPQTEQRLVDALENAAKDHLVIVIAHRLSTIRRADLIIFLEDGQIVDSGSEADLMARADGPYRTFVELQQP</sequence>
<accession>A0A381Q6H3</accession>
<dbReference type="InterPro" id="IPR017871">
    <property type="entry name" value="ABC_transporter-like_CS"/>
</dbReference>
<dbReference type="GO" id="GO:0005886">
    <property type="term" value="C:plasma membrane"/>
    <property type="evidence" value="ECO:0007669"/>
    <property type="project" value="UniProtKB-SubCell"/>
</dbReference>
<evidence type="ECO:0000256" key="5">
    <source>
        <dbReference type="ARBA" id="ARBA00022741"/>
    </source>
</evidence>
<protein>
    <recommendedName>
        <fullName evidence="13">ABC transporter ATP-binding protein</fullName>
    </recommendedName>
</protein>
<dbReference type="FunFam" id="3.40.50.300:FF:000221">
    <property type="entry name" value="Multidrug ABC transporter ATP-binding protein"/>
    <property type="match status" value="1"/>
</dbReference>
<dbReference type="InterPro" id="IPR027417">
    <property type="entry name" value="P-loop_NTPase"/>
</dbReference>
<evidence type="ECO:0000256" key="9">
    <source>
        <dbReference type="SAM" id="Phobius"/>
    </source>
</evidence>
<dbReference type="AlphaFoldDB" id="A0A381Q6H3"/>
<keyword evidence="8 9" id="KW-0472">Membrane</keyword>
<keyword evidence="5" id="KW-0547">Nucleotide-binding</keyword>
<dbReference type="InterPro" id="IPR003439">
    <property type="entry name" value="ABC_transporter-like_ATP-bd"/>
</dbReference>
<dbReference type="EMBL" id="UINC01001227">
    <property type="protein sequence ID" value="SUZ74945.1"/>
    <property type="molecule type" value="Genomic_DNA"/>
</dbReference>
<dbReference type="Pfam" id="PF00664">
    <property type="entry name" value="ABC_membrane"/>
    <property type="match status" value="1"/>
</dbReference>
<dbReference type="SUPFAM" id="SSF90123">
    <property type="entry name" value="ABC transporter transmembrane region"/>
    <property type="match status" value="1"/>
</dbReference>
<organism evidence="12">
    <name type="scientific">marine metagenome</name>
    <dbReference type="NCBI Taxonomy" id="408172"/>
    <lineage>
        <taxon>unclassified sequences</taxon>
        <taxon>metagenomes</taxon>
        <taxon>ecological metagenomes</taxon>
    </lineage>
</organism>
<evidence type="ECO:0000256" key="2">
    <source>
        <dbReference type="ARBA" id="ARBA00022448"/>
    </source>
</evidence>
<evidence type="ECO:0000313" key="12">
    <source>
        <dbReference type="EMBL" id="SUZ74945.1"/>
    </source>
</evidence>
<reference evidence="12" key="1">
    <citation type="submission" date="2018-05" db="EMBL/GenBank/DDBJ databases">
        <authorList>
            <person name="Lanie J.A."/>
            <person name="Ng W.-L."/>
            <person name="Kazmierczak K.M."/>
            <person name="Andrzejewski T.M."/>
            <person name="Davidsen T.M."/>
            <person name="Wayne K.J."/>
            <person name="Tettelin H."/>
            <person name="Glass J.I."/>
            <person name="Rusch D."/>
            <person name="Podicherti R."/>
            <person name="Tsui H.-C.T."/>
            <person name="Winkler M.E."/>
        </authorList>
    </citation>
    <scope>NUCLEOTIDE SEQUENCE</scope>
</reference>
<feature type="domain" description="ABC transmembrane type-1" evidence="11">
    <location>
        <begin position="83"/>
        <end position="325"/>
    </location>
</feature>
<dbReference type="SUPFAM" id="SSF52540">
    <property type="entry name" value="P-loop containing nucleoside triphosphate hydrolases"/>
    <property type="match status" value="1"/>
</dbReference>
<feature type="transmembrane region" description="Helical" evidence="9">
    <location>
        <begin position="258"/>
        <end position="285"/>
    </location>
</feature>
<evidence type="ECO:0008006" key="13">
    <source>
        <dbReference type="Google" id="ProtNLM"/>
    </source>
</evidence>
<dbReference type="InterPro" id="IPR039421">
    <property type="entry name" value="Type_1_exporter"/>
</dbReference>
<dbReference type="PROSITE" id="PS00211">
    <property type="entry name" value="ABC_TRANSPORTER_1"/>
    <property type="match status" value="1"/>
</dbReference>
<comment type="subcellular location">
    <subcellularLocation>
        <location evidence="1">Cell membrane</location>
        <topology evidence="1">Multi-pass membrane protein</topology>
    </subcellularLocation>
</comment>
<keyword evidence="7 9" id="KW-1133">Transmembrane helix</keyword>
<name>A0A381Q6H3_9ZZZZ</name>
<evidence type="ECO:0000256" key="4">
    <source>
        <dbReference type="ARBA" id="ARBA00022692"/>
    </source>
</evidence>
<keyword evidence="3" id="KW-1003">Cell membrane</keyword>
<feature type="transmembrane region" description="Helical" evidence="9">
    <location>
        <begin position="305"/>
        <end position="323"/>
    </location>
</feature>
<keyword evidence="4 9" id="KW-0812">Transmembrane</keyword>
<dbReference type="PANTHER" id="PTHR24221">
    <property type="entry name" value="ATP-BINDING CASSETTE SUB-FAMILY B"/>
    <property type="match status" value="1"/>
</dbReference>
<feature type="transmembrane region" description="Helical" evidence="9">
    <location>
        <begin position="182"/>
        <end position="204"/>
    </location>
</feature>
<feature type="transmembrane region" description="Helical" evidence="9">
    <location>
        <begin position="39"/>
        <end position="57"/>
    </location>
</feature>
<dbReference type="PANTHER" id="PTHR24221:SF654">
    <property type="entry name" value="ATP-BINDING CASSETTE SUB-FAMILY B MEMBER 6"/>
    <property type="match status" value="1"/>
</dbReference>
<evidence type="ECO:0000259" key="11">
    <source>
        <dbReference type="PROSITE" id="PS50929"/>
    </source>
</evidence>
<dbReference type="Gene3D" id="3.40.50.300">
    <property type="entry name" value="P-loop containing nucleotide triphosphate hydrolases"/>
    <property type="match status" value="1"/>
</dbReference>
<dbReference type="PROSITE" id="PS50929">
    <property type="entry name" value="ABC_TM1F"/>
    <property type="match status" value="1"/>
</dbReference>
<dbReference type="InterPro" id="IPR011527">
    <property type="entry name" value="ABC1_TM_dom"/>
</dbReference>
<dbReference type="GO" id="GO:0140359">
    <property type="term" value="F:ABC-type transporter activity"/>
    <property type="evidence" value="ECO:0007669"/>
    <property type="project" value="InterPro"/>
</dbReference>
<dbReference type="GO" id="GO:0005524">
    <property type="term" value="F:ATP binding"/>
    <property type="evidence" value="ECO:0007669"/>
    <property type="project" value="UniProtKB-KW"/>
</dbReference>
<evidence type="ECO:0000259" key="10">
    <source>
        <dbReference type="PROSITE" id="PS50893"/>
    </source>
</evidence>
<evidence type="ECO:0000256" key="7">
    <source>
        <dbReference type="ARBA" id="ARBA00022989"/>
    </source>
</evidence>
<proteinExistence type="predicted"/>